<organism evidence="6 7">
    <name type="scientific">Smittium culicis</name>
    <dbReference type="NCBI Taxonomy" id="133412"/>
    <lineage>
        <taxon>Eukaryota</taxon>
        <taxon>Fungi</taxon>
        <taxon>Fungi incertae sedis</taxon>
        <taxon>Zoopagomycota</taxon>
        <taxon>Kickxellomycotina</taxon>
        <taxon>Harpellomycetes</taxon>
        <taxon>Harpellales</taxon>
        <taxon>Legeriomycetaceae</taxon>
        <taxon>Smittium</taxon>
    </lineage>
</organism>
<dbReference type="PANTHER" id="PTHR13405">
    <property type="entry name" value="NUCLEAR PORE COMPLEX PROTEIN NUP133"/>
    <property type="match status" value="1"/>
</dbReference>
<sequence length="1387" mass="157661">MSDSISSNAPKRKKFSNFIDSTEPPSKFSKNDYSNFRSKKQLAVDDLVDRSFQSKGSSISKLSKKNFKASFKNSTLYSTESFQIDYQAKIPDQLLGRVGNLNIDSDSGFAALVSHETTFIWNFKKQIERNSDPNIYTLDVPTKILSAESVPHFLFVGVYDQSSSKKSNSDEGAIICYQSGLICYFERIKYGIIGVDNYNTISLELENNEHVINFLCVKDGSYYFAVTNLGNLFNLSISFESNDRKIKFLYKTKLSKSGFGNIALSLFSKLSKAIVDLSASSDNSTSSHLFPGYRSARIGRIKIENNSYDSSALYLSSANFVELYKIKENNSIDMNEFPKSFDIKALINSNPSIISINANFETVIDTLICRNNRLYILFSMVLNNDLLTYALVSLNIFTGAIISNIHFLNVPTDRNSISRAQPKFVNHFDDRFLYISFFCCIISVFNKSTNNHDLFITQNFKAQFKSSFEVIGTSSALPFSNATELYFGLSNGGGIFKLTSNTNLKKYPLFASTDPLFVKSLILQHLLYGDIELPHSRISNPVDFKISEYLNLDNLNNHDLEDVCCTVSNEILNNHIKTSEIEFEIDQNIDKRISLSHRFNEFLCQQNLYHKFSDNLIESLLLNTEKLLAAADLYEYRQNINNLNSMYFVEDKFDENLLDKFIENILNSSGFDHKNIDEFFVSNTNLIDQIFIELFNLVSRPENFSSNNSSRSRVAYEANCIFMALVSSPLAYRLEFGSSIYSLSIKNSIRNWWELTINRDSILDVAWSLYNISFNVVKSFSHKVNSKLSSSIKSYYINPNFKMHEIKLATSNLIDHNRLNYTEIINNGVFLDNEIAPESISEPNVDFLRTIVDQLSLFSQIVILIHPLPVRQTIVILEKLVLLGKIGTSIRLANKIEYYDLMVSLVNSNLNSISSLLFDIEPFIDCCIDMFGYSFTNSLLSNYSKSNNLYSLYNFPYTQDFINSERLDSLSRFLKSACNDPNKKEFNSAIKLKWIHEISTGNYIDAFKSLTEKSIGATQSGSFSAHTNLFSLAKIVQLSIGKNVSNDNANNLEMIPLSFIDSQLNMNNLIFKLYSNYVDSFPIGPNTNLKESGASFDYENAFLENKFNIFSTSGEFGQFDKLYMDTFKNQLAKLSTGTQLTCFEFINIITLMDFQTSSNTSCNNNLKLLKNQASFINEKGKLDIDPATDELDAELSQDDYDWSTNSRFVVAFKLACCLELLTTPSPEYSIKHSDYLVFTKNVLNLLWIRIYLLDDWEHIFPLLDLVSTKSVDNNKKDKSVNGKDKVKCFDSNSDTGEESTSITNSENNYNLLTSTSAFGIIKAIKTHFSDKVFIHPSYLIPEIDAVCLNNELSKSLFCNYSGEFTCVQESIEKSKLDLVIDRIFELI</sequence>
<dbReference type="STRING" id="133412.A0A1R1Y5V2"/>
<evidence type="ECO:0000256" key="1">
    <source>
        <dbReference type="ARBA" id="ARBA00004123"/>
    </source>
</evidence>
<protein>
    <recommendedName>
        <fullName evidence="8">Nucleoporin</fullName>
    </recommendedName>
</protein>
<reference evidence="6 7" key="1">
    <citation type="submission" date="2017-01" db="EMBL/GenBank/DDBJ databases">
        <authorList>
            <person name="Mah S.A."/>
            <person name="Swanson W.J."/>
            <person name="Moy G.W."/>
            <person name="Vacquier V.D."/>
        </authorList>
    </citation>
    <scope>NUCLEOTIDE SEQUENCE [LARGE SCALE GENOMIC DNA]</scope>
    <source>
        <strain evidence="6 7">GSMNP</strain>
    </source>
</reference>
<dbReference type="InterPro" id="IPR037624">
    <property type="entry name" value="Nup133-like"/>
</dbReference>
<dbReference type="GO" id="GO:0016973">
    <property type="term" value="P:poly(A)+ mRNA export from nucleus"/>
    <property type="evidence" value="ECO:0007669"/>
    <property type="project" value="TreeGrafter"/>
</dbReference>
<name>A0A1R1Y5V2_9FUNG</name>
<evidence type="ECO:0000313" key="7">
    <source>
        <dbReference type="Proteomes" id="UP000187283"/>
    </source>
</evidence>
<dbReference type="Gene3D" id="1.20.58.1380">
    <property type="match status" value="1"/>
</dbReference>
<evidence type="ECO:0000256" key="3">
    <source>
        <dbReference type="ARBA" id="ARBA00022448"/>
    </source>
</evidence>
<dbReference type="GO" id="GO:0017056">
    <property type="term" value="F:structural constituent of nuclear pore"/>
    <property type="evidence" value="ECO:0007669"/>
    <property type="project" value="InterPro"/>
</dbReference>
<evidence type="ECO:0000256" key="2">
    <source>
        <dbReference type="ARBA" id="ARBA00005569"/>
    </source>
</evidence>
<feature type="region of interest" description="Disordered" evidence="5">
    <location>
        <begin position="1"/>
        <end position="33"/>
    </location>
</feature>
<dbReference type="GO" id="GO:0006606">
    <property type="term" value="P:protein import into nucleus"/>
    <property type="evidence" value="ECO:0007669"/>
    <property type="project" value="TreeGrafter"/>
</dbReference>
<dbReference type="GO" id="GO:0031080">
    <property type="term" value="C:nuclear pore outer ring"/>
    <property type="evidence" value="ECO:0007669"/>
    <property type="project" value="TreeGrafter"/>
</dbReference>
<dbReference type="Proteomes" id="UP000187283">
    <property type="component" value="Unassembled WGS sequence"/>
</dbReference>
<dbReference type="GO" id="GO:0000972">
    <property type="term" value="P:transcription-dependent tethering of RNA polymerase II gene DNA at nuclear periphery"/>
    <property type="evidence" value="ECO:0007669"/>
    <property type="project" value="TreeGrafter"/>
</dbReference>
<proteinExistence type="inferred from homology"/>
<comment type="similarity">
    <text evidence="2">Belongs to the nucleoporin Nup133 family.</text>
</comment>
<dbReference type="EMBL" id="LSSN01000781">
    <property type="protein sequence ID" value="OMJ22367.1"/>
    <property type="molecule type" value="Genomic_DNA"/>
</dbReference>
<accession>A0A1R1Y5V2</accession>
<dbReference type="OrthoDB" id="103454at2759"/>
<comment type="subcellular location">
    <subcellularLocation>
        <location evidence="1">Nucleus</location>
    </subcellularLocation>
</comment>
<gene>
    <name evidence="6" type="ORF">AYI70_g2920</name>
</gene>
<evidence type="ECO:0000313" key="6">
    <source>
        <dbReference type="EMBL" id="OMJ22367.1"/>
    </source>
</evidence>
<comment type="caution">
    <text evidence="6">The sequence shown here is derived from an EMBL/GenBank/DDBJ whole genome shotgun (WGS) entry which is preliminary data.</text>
</comment>
<dbReference type="Gene3D" id="2.130.10.10">
    <property type="entry name" value="YVTN repeat-like/Quinoprotein amine dehydrogenase"/>
    <property type="match status" value="1"/>
</dbReference>
<dbReference type="PANTHER" id="PTHR13405:SF11">
    <property type="entry name" value="NUCLEAR PORE COMPLEX PROTEIN NUP133"/>
    <property type="match status" value="1"/>
</dbReference>
<dbReference type="SUPFAM" id="SSF117289">
    <property type="entry name" value="Nucleoporin domain"/>
    <property type="match status" value="1"/>
</dbReference>
<evidence type="ECO:0008006" key="8">
    <source>
        <dbReference type="Google" id="ProtNLM"/>
    </source>
</evidence>
<keyword evidence="4" id="KW-0539">Nucleus</keyword>
<dbReference type="InterPro" id="IPR015943">
    <property type="entry name" value="WD40/YVTN_repeat-like_dom_sf"/>
</dbReference>
<keyword evidence="3" id="KW-0813">Transport</keyword>
<evidence type="ECO:0000256" key="5">
    <source>
        <dbReference type="SAM" id="MobiDB-lite"/>
    </source>
</evidence>
<evidence type="ECO:0000256" key="4">
    <source>
        <dbReference type="ARBA" id="ARBA00023242"/>
    </source>
</evidence>
<keyword evidence="7" id="KW-1185">Reference proteome</keyword>